<protein>
    <submittedName>
        <fullName evidence="2">DUF2127 domain-containing protein</fullName>
    </submittedName>
</protein>
<feature type="transmembrane region" description="Helical" evidence="1">
    <location>
        <begin position="101"/>
        <end position="119"/>
    </location>
</feature>
<evidence type="ECO:0000313" key="3">
    <source>
        <dbReference type="Proteomes" id="UP000239001"/>
    </source>
</evidence>
<feature type="transmembrane region" description="Helical" evidence="1">
    <location>
        <begin position="73"/>
        <end position="94"/>
    </location>
</feature>
<keyword evidence="3" id="KW-1185">Reference proteome</keyword>
<dbReference type="AlphaFoldDB" id="A0A2T1LYU2"/>
<feature type="transmembrane region" description="Helical" evidence="1">
    <location>
        <begin position="12"/>
        <end position="35"/>
    </location>
</feature>
<reference evidence="2 3" key="1">
    <citation type="submission" date="2018-03" db="EMBL/GenBank/DDBJ databases">
        <title>The ancient ancestry and fast evolution of plastids.</title>
        <authorList>
            <person name="Moore K.R."/>
            <person name="Magnabosco C."/>
            <person name="Momper L."/>
            <person name="Gold D.A."/>
            <person name="Bosak T."/>
            <person name="Fournier G.P."/>
        </authorList>
    </citation>
    <scope>NUCLEOTIDE SEQUENCE [LARGE SCALE GENOMIC DNA]</scope>
    <source>
        <strain evidence="2 3">CCALA 016</strain>
    </source>
</reference>
<keyword evidence="1" id="KW-0812">Transmembrane</keyword>
<organism evidence="2 3">
    <name type="scientific">Aphanothece hegewaldii CCALA 016</name>
    <dbReference type="NCBI Taxonomy" id="2107694"/>
    <lineage>
        <taxon>Bacteria</taxon>
        <taxon>Bacillati</taxon>
        <taxon>Cyanobacteriota</taxon>
        <taxon>Cyanophyceae</taxon>
        <taxon>Oscillatoriophycideae</taxon>
        <taxon>Chroococcales</taxon>
        <taxon>Aphanothecaceae</taxon>
        <taxon>Aphanothece</taxon>
    </lineage>
</organism>
<dbReference type="Pfam" id="PF09900">
    <property type="entry name" value="DUF2127"/>
    <property type="match status" value="1"/>
</dbReference>
<keyword evidence="1" id="KW-0472">Membrane</keyword>
<proteinExistence type="predicted"/>
<dbReference type="RefSeq" id="WP_106456764.1">
    <property type="nucleotide sequence ID" value="NZ_PXOH01000008.1"/>
</dbReference>
<keyword evidence="1" id="KW-1133">Transmembrane helix</keyword>
<evidence type="ECO:0000313" key="2">
    <source>
        <dbReference type="EMBL" id="PSF37524.1"/>
    </source>
</evidence>
<comment type="caution">
    <text evidence="2">The sequence shown here is derived from an EMBL/GenBank/DDBJ whole genome shotgun (WGS) entry which is preliminary data.</text>
</comment>
<feature type="transmembrane region" description="Helical" evidence="1">
    <location>
        <begin position="125"/>
        <end position="144"/>
    </location>
</feature>
<evidence type="ECO:0000256" key="1">
    <source>
        <dbReference type="SAM" id="Phobius"/>
    </source>
</evidence>
<accession>A0A2T1LYU2</accession>
<name>A0A2T1LYU2_9CHRO</name>
<dbReference type="OrthoDB" id="572497at2"/>
<gene>
    <name evidence="2" type="ORF">C7H19_10175</name>
</gene>
<dbReference type="Proteomes" id="UP000239001">
    <property type="component" value="Unassembled WGS sequence"/>
</dbReference>
<sequence length="162" mass="18570">MKGKHSPGILVIVIYKSLAALLLAATAIGLLFISFKQQWLIELSETYMVEEKLYFIEWTINKLTNTKPQTLEITGLVTSLYAIVTAIEAIGLWYEKPWAELLVIGLVGIGIPLEIYELIREASLLKLIILLINLAIFLYLIYYFRKTNTHIEPRTRQIMKKS</sequence>
<dbReference type="EMBL" id="PXOH01000008">
    <property type="protein sequence ID" value="PSF37524.1"/>
    <property type="molecule type" value="Genomic_DNA"/>
</dbReference>
<reference evidence="2 3" key="2">
    <citation type="submission" date="2018-03" db="EMBL/GenBank/DDBJ databases">
        <authorList>
            <person name="Keele B.F."/>
        </authorList>
    </citation>
    <scope>NUCLEOTIDE SEQUENCE [LARGE SCALE GENOMIC DNA]</scope>
    <source>
        <strain evidence="2 3">CCALA 016</strain>
    </source>
</reference>
<dbReference type="InterPro" id="IPR021125">
    <property type="entry name" value="DUF2127"/>
</dbReference>